<name>A0A815M388_9BILA</name>
<dbReference type="OrthoDB" id="9980771at2759"/>
<comment type="caution">
    <text evidence="2">The sequence shown here is derived from an EMBL/GenBank/DDBJ whole genome shotgun (WGS) entry which is preliminary data.</text>
</comment>
<dbReference type="Proteomes" id="UP000663832">
    <property type="component" value="Unassembled WGS sequence"/>
</dbReference>
<proteinExistence type="predicted"/>
<organism evidence="2 3">
    <name type="scientific">Adineta steineri</name>
    <dbReference type="NCBI Taxonomy" id="433720"/>
    <lineage>
        <taxon>Eukaryota</taxon>
        <taxon>Metazoa</taxon>
        <taxon>Spiralia</taxon>
        <taxon>Gnathifera</taxon>
        <taxon>Rotifera</taxon>
        <taxon>Eurotatoria</taxon>
        <taxon>Bdelloidea</taxon>
        <taxon>Adinetida</taxon>
        <taxon>Adinetidae</taxon>
        <taxon>Adineta</taxon>
    </lineage>
</organism>
<evidence type="ECO:0000313" key="2">
    <source>
        <dbReference type="EMBL" id="CAF1411125.1"/>
    </source>
</evidence>
<keyword evidence="3" id="KW-1185">Reference proteome</keyword>
<protein>
    <submittedName>
        <fullName evidence="2">Uncharacterized protein</fullName>
    </submittedName>
</protein>
<evidence type="ECO:0000256" key="1">
    <source>
        <dbReference type="SAM" id="MobiDB-lite"/>
    </source>
</evidence>
<dbReference type="AlphaFoldDB" id="A0A815M388"/>
<accession>A0A815M388</accession>
<sequence length="181" mass="21470">MSYFEDKDEKTSILLMSFTEIHMMMKWIFLLLAFVTFNSIEASNSDEFRLEPNEALQFLYRARRSFLHPGKTKCEEQKREARKAYEEKCTVLGKRFCPKLDNWKTFQQWEIGGGYDNKRNPLPTEAPTTPRIQTMRTHRTRLHSPATLPTYRTPSPGHRTMRPTHRESDDRNEIVTHNPFD</sequence>
<dbReference type="EMBL" id="CAJNOM010000390">
    <property type="protein sequence ID" value="CAF1411125.1"/>
    <property type="molecule type" value="Genomic_DNA"/>
</dbReference>
<evidence type="ECO:0000313" key="3">
    <source>
        <dbReference type="Proteomes" id="UP000663832"/>
    </source>
</evidence>
<gene>
    <name evidence="2" type="ORF">QVE165_LOCUS37502</name>
</gene>
<reference evidence="2" key="1">
    <citation type="submission" date="2021-02" db="EMBL/GenBank/DDBJ databases">
        <authorList>
            <person name="Nowell W R."/>
        </authorList>
    </citation>
    <scope>NUCLEOTIDE SEQUENCE</scope>
</reference>
<feature type="region of interest" description="Disordered" evidence="1">
    <location>
        <begin position="140"/>
        <end position="181"/>
    </location>
</feature>
<feature type="compositionally biased region" description="Basic and acidic residues" evidence="1">
    <location>
        <begin position="164"/>
        <end position="181"/>
    </location>
</feature>